<sequence>MYKLIAIDLDGTLLDDNKAIPQENLDIINQLIKRNYEIVIATGRRYWSAKELTKEIDGHMTILANNGNIVRNSDNDKVIFSKYLNMKDFRTIIKEGRRRNLSPIIHVDGYEDGIDMIVEFSGDYQDYLEKDNRFKKVNDCLKISDNRILAVVYGNCKEIIYPFYEDIKNKYPNIYNIHIMENIKFAETMLEIMNPLGSKWISLLEYASTLNIKAEEIIAIGDDNNDLEMIKNAGIGIAMKNASSLVKSSAKIISDRDNNEAGVAFQLKRVLNI</sequence>
<evidence type="ECO:0008006" key="3">
    <source>
        <dbReference type="Google" id="ProtNLM"/>
    </source>
</evidence>
<dbReference type="NCBIfam" id="TIGR00099">
    <property type="entry name" value="Cof-subfamily"/>
    <property type="match status" value="1"/>
</dbReference>
<dbReference type="Gene3D" id="3.40.50.1000">
    <property type="entry name" value="HAD superfamily/HAD-like"/>
    <property type="match status" value="1"/>
</dbReference>
<dbReference type="NCBIfam" id="TIGR01484">
    <property type="entry name" value="HAD-SF-IIB"/>
    <property type="match status" value="1"/>
</dbReference>
<dbReference type="AlphaFoldDB" id="A0A1M4S4T6"/>
<dbReference type="PANTHER" id="PTHR10000:SF8">
    <property type="entry name" value="HAD SUPERFAMILY HYDROLASE-LIKE, TYPE 3"/>
    <property type="match status" value="1"/>
</dbReference>
<dbReference type="GO" id="GO:0005829">
    <property type="term" value="C:cytosol"/>
    <property type="evidence" value="ECO:0007669"/>
    <property type="project" value="TreeGrafter"/>
</dbReference>
<keyword evidence="2" id="KW-1185">Reference proteome</keyword>
<name>A0A1M4S4T6_9FIRM</name>
<dbReference type="PANTHER" id="PTHR10000">
    <property type="entry name" value="PHOSPHOSERINE PHOSPHATASE"/>
    <property type="match status" value="1"/>
</dbReference>
<dbReference type="SUPFAM" id="SSF56784">
    <property type="entry name" value="HAD-like"/>
    <property type="match status" value="1"/>
</dbReference>
<reference evidence="2" key="1">
    <citation type="submission" date="2016-11" db="EMBL/GenBank/DDBJ databases">
        <authorList>
            <person name="Varghese N."/>
            <person name="Submissions S."/>
        </authorList>
    </citation>
    <scope>NUCLEOTIDE SEQUENCE [LARGE SCALE GENOMIC DNA]</scope>
    <source>
        <strain evidence="2">DSM 18095</strain>
    </source>
</reference>
<gene>
    <name evidence="1" type="ORF">SAMN02745784_00018</name>
</gene>
<dbReference type="GeneID" id="90994711"/>
<dbReference type="SFLD" id="SFLDG01140">
    <property type="entry name" value="C2.B:_Phosphomannomutase_and_P"/>
    <property type="match status" value="1"/>
</dbReference>
<dbReference type="GO" id="GO:0000287">
    <property type="term" value="F:magnesium ion binding"/>
    <property type="evidence" value="ECO:0007669"/>
    <property type="project" value="TreeGrafter"/>
</dbReference>
<accession>A0A1M4S4T6</accession>
<dbReference type="InterPro" id="IPR036412">
    <property type="entry name" value="HAD-like_sf"/>
</dbReference>
<dbReference type="GO" id="GO:0016791">
    <property type="term" value="F:phosphatase activity"/>
    <property type="evidence" value="ECO:0007669"/>
    <property type="project" value="TreeGrafter"/>
</dbReference>
<dbReference type="Proteomes" id="UP000184114">
    <property type="component" value="Unassembled WGS sequence"/>
</dbReference>
<organism evidence="1 2">
    <name type="scientific">Tissierella praeacuta DSM 18095</name>
    <dbReference type="NCBI Taxonomy" id="1123404"/>
    <lineage>
        <taxon>Bacteria</taxon>
        <taxon>Bacillati</taxon>
        <taxon>Bacillota</taxon>
        <taxon>Tissierellia</taxon>
        <taxon>Tissierellales</taxon>
        <taxon>Tissierellaceae</taxon>
        <taxon>Tissierella</taxon>
    </lineage>
</organism>
<dbReference type="SFLD" id="SFLDS00003">
    <property type="entry name" value="Haloacid_Dehalogenase"/>
    <property type="match status" value="1"/>
</dbReference>
<dbReference type="RefSeq" id="WP_072971368.1">
    <property type="nucleotide sequence ID" value="NZ_FQTY01000001.1"/>
</dbReference>
<proteinExistence type="predicted"/>
<dbReference type="InterPro" id="IPR006379">
    <property type="entry name" value="HAD-SF_hydro_IIB"/>
</dbReference>
<dbReference type="Gene3D" id="3.30.1240.10">
    <property type="match status" value="1"/>
</dbReference>
<dbReference type="Pfam" id="PF08282">
    <property type="entry name" value="Hydrolase_3"/>
    <property type="match status" value="1"/>
</dbReference>
<dbReference type="STRING" id="1123404.SAMN02745784_00018"/>
<evidence type="ECO:0000313" key="1">
    <source>
        <dbReference type="EMBL" id="SHE27226.1"/>
    </source>
</evidence>
<dbReference type="EMBL" id="FQTY01000001">
    <property type="protein sequence ID" value="SHE27226.1"/>
    <property type="molecule type" value="Genomic_DNA"/>
</dbReference>
<evidence type="ECO:0000313" key="2">
    <source>
        <dbReference type="Proteomes" id="UP000184114"/>
    </source>
</evidence>
<dbReference type="InterPro" id="IPR023214">
    <property type="entry name" value="HAD_sf"/>
</dbReference>
<protein>
    <recommendedName>
        <fullName evidence="3">Cof subfamily of IIB subfamily of haloacid dehalogenase superfamily/HAD-superfamily hydrolase, subfamily IIB</fullName>
    </recommendedName>
</protein>
<dbReference type="InterPro" id="IPR000150">
    <property type="entry name" value="Cof"/>
</dbReference>